<proteinExistence type="predicted"/>
<evidence type="ECO:0000313" key="1">
    <source>
        <dbReference type="EMBL" id="VEL40964.1"/>
    </source>
</evidence>
<dbReference type="AlphaFoldDB" id="A0A3S5BAB4"/>
<reference evidence="1" key="1">
    <citation type="submission" date="2018-11" db="EMBL/GenBank/DDBJ databases">
        <authorList>
            <consortium name="Pathogen Informatics"/>
        </authorList>
    </citation>
    <scope>NUCLEOTIDE SEQUENCE</scope>
</reference>
<organism evidence="1 2">
    <name type="scientific">Protopolystoma xenopodis</name>
    <dbReference type="NCBI Taxonomy" id="117903"/>
    <lineage>
        <taxon>Eukaryota</taxon>
        <taxon>Metazoa</taxon>
        <taxon>Spiralia</taxon>
        <taxon>Lophotrochozoa</taxon>
        <taxon>Platyhelminthes</taxon>
        <taxon>Monogenea</taxon>
        <taxon>Polyopisthocotylea</taxon>
        <taxon>Polystomatidea</taxon>
        <taxon>Polystomatidae</taxon>
        <taxon>Protopolystoma</taxon>
    </lineage>
</organism>
<evidence type="ECO:0000313" key="2">
    <source>
        <dbReference type="Proteomes" id="UP000784294"/>
    </source>
</evidence>
<keyword evidence="2" id="KW-1185">Reference proteome</keyword>
<comment type="caution">
    <text evidence="1">The sequence shown here is derived from an EMBL/GenBank/DDBJ whole genome shotgun (WGS) entry which is preliminary data.</text>
</comment>
<gene>
    <name evidence="1" type="ORF">PXEA_LOCUS34404</name>
</gene>
<dbReference type="Proteomes" id="UP000784294">
    <property type="component" value="Unassembled WGS sequence"/>
</dbReference>
<dbReference type="EMBL" id="CAAALY010267221">
    <property type="protein sequence ID" value="VEL40964.1"/>
    <property type="molecule type" value="Genomic_DNA"/>
</dbReference>
<protein>
    <submittedName>
        <fullName evidence="1">Uncharacterized protein</fullName>
    </submittedName>
</protein>
<sequence>MTVCSVSVIMKDHSSQHDTIESVRLISGSKLNVSILQVTAPCLHHDVALRQLQESQEANAQLEKENAVDVAKIEQLMEHIDFRPSDYE</sequence>
<name>A0A3S5BAB4_9PLAT</name>
<accession>A0A3S5BAB4</accession>